<keyword evidence="3" id="KW-1185">Reference proteome</keyword>
<dbReference type="EMBL" id="VSRR010032497">
    <property type="protein sequence ID" value="MPC71210.1"/>
    <property type="molecule type" value="Genomic_DNA"/>
</dbReference>
<accession>A0A5B7HFP9</accession>
<reference evidence="2 3" key="1">
    <citation type="submission" date="2019-05" db="EMBL/GenBank/DDBJ databases">
        <title>Another draft genome of Portunus trituberculatus and its Hox gene families provides insights of decapod evolution.</title>
        <authorList>
            <person name="Jeong J.-H."/>
            <person name="Song I."/>
            <person name="Kim S."/>
            <person name="Choi T."/>
            <person name="Kim D."/>
            <person name="Ryu S."/>
            <person name="Kim W."/>
        </authorList>
    </citation>
    <scope>NUCLEOTIDE SEQUENCE [LARGE SCALE GENOMIC DNA]</scope>
    <source>
        <tissue evidence="2">Muscle</tissue>
    </source>
</reference>
<organism evidence="2 3">
    <name type="scientific">Portunus trituberculatus</name>
    <name type="common">Swimming crab</name>
    <name type="synonym">Neptunus trituberculatus</name>
    <dbReference type="NCBI Taxonomy" id="210409"/>
    <lineage>
        <taxon>Eukaryota</taxon>
        <taxon>Metazoa</taxon>
        <taxon>Ecdysozoa</taxon>
        <taxon>Arthropoda</taxon>
        <taxon>Crustacea</taxon>
        <taxon>Multicrustacea</taxon>
        <taxon>Malacostraca</taxon>
        <taxon>Eumalacostraca</taxon>
        <taxon>Eucarida</taxon>
        <taxon>Decapoda</taxon>
        <taxon>Pleocyemata</taxon>
        <taxon>Brachyura</taxon>
        <taxon>Eubrachyura</taxon>
        <taxon>Portunoidea</taxon>
        <taxon>Portunidae</taxon>
        <taxon>Portuninae</taxon>
        <taxon>Portunus</taxon>
    </lineage>
</organism>
<gene>
    <name evidence="2" type="ORF">E2C01_065482</name>
</gene>
<evidence type="ECO:0000256" key="1">
    <source>
        <dbReference type="SAM" id="MobiDB-lite"/>
    </source>
</evidence>
<evidence type="ECO:0000313" key="3">
    <source>
        <dbReference type="Proteomes" id="UP000324222"/>
    </source>
</evidence>
<dbReference type="Proteomes" id="UP000324222">
    <property type="component" value="Unassembled WGS sequence"/>
</dbReference>
<dbReference type="AlphaFoldDB" id="A0A5B7HFP9"/>
<feature type="region of interest" description="Disordered" evidence="1">
    <location>
        <begin position="35"/>
        <end position="57"/>
    </location>
</feature>
<evidence type="ECO:0000313" key="2">
    <source>
        <dbReference type="EMBL" id="MPC71210.1"/>
    </source>
</evidence>
<name>A0A5B7HFP9_PORTR</name>
<comment type="caution">
    <text evidence="2">The sequence shown here is derived from an EMBL/GenBank/DDBJ whole genome shotgun (WGS) entry which is preliminary data.</text>
</comment>
<protein>
    <submittedName>
        <fullName evidence="2">Uncharacterized protein</fullName>
    </submittedName>
</protein>
<sequence>MFGGAISQASSDTGRTRFDGRAALRRLLIARSHSTVSLSGGLPRPPPASSPPLSVRPNKTEAFICSQPLLRRKRPRRGLRVPAVHRHQRRRRAVPVSRRLSSRQSGLVSLVTATPSVTARAPPPHVTRGKMQTTMTDFMGQSFDRDVPSLAFRRQLRGGAGLQLLHEATPAAPLVSFVLCPALSG</sequence>
<proteinExistence type="predicted"/>